<sequence length="143" mass="15278">MDFVYQRVIDSSLRNVWAAITDPCVVEIHLPGESSVTETGDKSYRVSFKISVGFFRPTVNINVHLSGIVNQASVDIEVTGKSMGAAVCGVGTIVIAPTDVGLTNLEINAEVQSSGLLNNVDDSKIKTATAEFIDAYLSKVETV</sequence>
<dbReference type="AlphaFoldDB" id="A0A381NH91"/>
<dbReference type="SUPFAM" id="SSF55961">
    <property type="entry name" value="Bet v1-like"/>
    <property type="match status" value="1"/>
</dbReference>
<evidence type="ECO:0008006" key="2">
    <source>
        <dbReference type="Google" id="ProtNLM"/>
    </source>
</evidence>
<organism evidence="1">
    <name type="scientific">marine metagenome</name>
    <dbReference type="NCBI Taxonomy" id="408172"/>
    <lineage>
        <taxon>unclassified sequences</taxon>
        <taxon>metagenomes</taxon>
        <taxon>ecological metagenomes</taxon>
    </lineage>
</organism>
<dbReference type="EMBL" id="UINC01000356">
    <property type="protein sequence ID" value="SUZ53917.1"/>
    <property type="molecule type" value="Genomic_DNA"/>
</dbReference>
<dbReference type="Pfam" id="PF06240">
    <property type="entry name" value="COXG"/>
    <property type="match status" value="1"/>
</dbReference>
<dbReference type="PANTHER" id="PTHR38588">
    <property type="entry name" value="BLL0334 PROTEIN"/>
    <property type="match status" value="1"/>
</dbReference>
<dbReference type="InterPro" id="IPR023393">
    <property type="entry name" value="START-like_dom_sf"/>
</dbReference>
<accession>A0A381NH91</accession>
<evidence type="ECO:0000313" key="1">
    <source>
        <dbReference type="EMBL" id="SUZ53917.1"/>
    </source>
</evidence>
<dbReference type="PANTHER" id="PTHR38588:SF1">
    <property type="entry name" value="BLL0334 PROTEIN"/>
    <property type="match status" value="1"/>
</dbReference>
<reference evidence="1" key="1">
    <citation type="submission" date="2018-05" db="EMBL/GenBank/DDBJ databases">
        <authorList>
            <person name="Lanie J.A."/>
            <person name="Ng W.-L."/>
            <person name="Kazmierczak K.M."/>
            <person name="Andrzejewski T.M."/>
            <person name="Davidsen T.M."/>
            <person name="Wayne K.J."/>
            <person name="Tettelin H."/>
            <person name="Glass J.I."/>
            <person name="Rusch D."/>
            <person name="Podicherti R."/>
            <person name="Tsui H.-C.T."/>
            <person name="Winkler M.E."/>
        </authorList>
    </citation>
    <scope>NUCLEOTIDE SEQUENCE</scope>
</reference>
<dbReference type="InterPro" id="IPR010419">
    <property type="entry name" value="CO_DH_gsu"/>
</dbReference>
<gene>
    <name evidence="1" type="ORF">METZ01_LOCUS6771</name>
</gene>
<dbReference type="Gene3D" id="3.30.530.20">
    <property type="match status" value="1"/>
</dbReference>
<protein>
    <recommendedName>
        <fullName evidence="2">Carbon monoxide dehydrogenase subunit G</fullName>
    </recommendedName>
</protein>
<name>A0A381NH91_9ZZZZ</name>
<proteinExistence type="predicted"/>